<dbReference type="Proteomes" id="UP000272025">
    <property type="component" value="Unassembled WGS sequence"/>
</dbReference>
<keyword evidence="2" id="KW-0732">Signal</keyword>
<feature type="compositionally biased region" description="Pro residues" evidence="1">
    <location>
        <begin position="288"/>
        <end position="306"/>
    </location>
</feature>
<evidence type="ECO:0000313" key="4">
    <source>
        <dbReference type="Proteomes" id="UP000272025"/>
    </source>
</evidence>
<dbReference type="STRING" id="1314773.A0A3N2Q736"/>
<feature type="signal peptide" evidence="2">
    <location>
        <begin position="1"/>
        <end position="19"/>
    </location>
</feature>
<name>A0A3N2Q736_SODAK</name>
<dbReference type="Gene3D" id="2.60.40.420">
    <property type="entry name" value="Cupredoxins - blue copper proteins"/>
    <property type="match status" value="1"/>
</dbReference>
<dbReference type="PANTHER" id="PTHR34883">
    <property type="entry name" value="SERINE-RICH PROTEIN, PUTATIVE-RELATED-RELATED"/>
    <property type="match status" value="1"/>
</dbReference>
<evidence type="ECO:0000256" key="1">
    <source>
        <dbReference type="SAM" id="MobiDB-lite"/>
    </source>
</evidence>
<protein>
    <recommendedName>
        <fullName evidence="5">Cupredoxin</fullName>
    </recommendedName>
</protein>
<proteinExistence type="predicted"/>
<sequence length="382" mass="39540">MKWSAAITLSAAALSSAKAVRNTYPKARDLHEVPEHVQPNPHLADLPHGMRGHGITPDSNNHVVVIWVNPGGHAETTTINQKITVTETIVVGAHTPPPEAHAPEHPPIEHPPVEHPPVEHPPVEHPPVHPPPVEHPGAGTPTHPGEATQVAPSPGATHSVTVGGPAGLIYHPESINAQVGDMVIFTFFAANHTATQSTFDSPCEPLAGGMDSGFIPNPENSIDPPPQVAMQVMVENPLWFFCAQGPHCAKGMVFSINPTAERTHAMFQSIAISGGNGDAAPITGGEPAPAPEQPPTESAPPPPIDSLPPVQSGLPPIEGGNNVLPPGGGIQDGIGQIDGNGACVCSVQCDMGAFPNLEQQGIGAVGGIGGSMPMGQPVRKRW</sequence>
<dbReference type="InterPro" id="IPR008972">
    <property type="entry name" value="Cupredoxin"/>
</dbReference>
<dbReference type="CDD" id="cd00920">
    <property type="entry name" value="Cupredoxin"/>
    <property type="match status" value="1"/>
</dbReference>
<dbReference type="PANTHER" id="PTHR34883:SF4">
    <property type="entry name" value="CUPREDOXIN"/>
    <property type="match status" value="1"/>
</dbReference>
<reference evidence="3 4" key="1">
    <citation type="journal article" date="2018" name="Mol. Ecol.">
        <title>The obligate alkalophilic soda-lake fungus Sodiomyces alkalinus has shifted to a protein diet.</title>
        <authorList>
            <person name="Grum-Grzhimaylo A.A."/>
            <person name="Falkoski D.L."/>
            <person name="van den Heuvel J."/>
            <person name="Valero-Jimenez C.A."/>
            <person name="Min B."/>
            <person name="Choi I.G."/>
            <person name="Lipzen A."/>
            <person name="Daum C.G."/>
            <person name="Aanen D.K."/>
            <person name="Tsang A."/>
            <person name="Henrissat B."/>
            <person name="Bilanenko E.N."/>
            <person name="de Vries R.P."/>
            <person name="van Kan J.A.L."/>
            <person name="Grigoriev I.V."/>
            <person name="Debets A.J.M."/>
        </authorList>
    </citation>
    <scope>NUCLEOTIDE SEQUENCE [LARGE SCALE GENOMIC DNA]</scope>
    <source>
        <strain evidence="3 4">F11</strain>
    </source>
</reference>
<evidence type="ECO:0000313" key="3">
    <source>
        <dbReference type="EMBL" id="ROT42468.1"/>
    </source>
</evidence>
<organism evidence="3 4">
    <name type="scientific">Sodiomyces alkalinus (strain CBS 110278 / VKM F-3762 / F11)</name>
    <name type="common">Alkaliphilic filamentous fungus</name>
    <dbReference type="NCBI Taxonomy" id="1314773"/>
    <lineage>
        <taxon>Eukaryota</taxon>
        <taxon>Fungi</taxon>
        <taxon>Dikarya</taxon>
        <taxon>Ascomycota</taxon>
        <taxon>Pezizomycotina</taxon>
        <taxon>Sordariomycetes</taxon>
        <taxon>Hypocreomycetidae</taxon>
        <taxon>Glomerellales</taxon>
        <taxon>Plectosphaerellaceae</taxon>
        <taxon>Sodiomyces</taxon>
    </lineage>
</organism>
<dbReference type="GeneID" id="39577910"/>
<feature type="chain" id="PRO_5017922240" description="Cupredoxin" evidence="2">
    <location>
        <begin position="20"/>
        <end position="382"/>
    </location>
</feature>
<evidence type="ECO:0000256" key="2">
    <source>
        <dbReference type="SAM" id="SignalP"/>
    </source>
</evidence>
<feature type="region of interest" description="Disordered" evidence="1">
    <location>
        <begin position="94"/>
        <end position="157"/>
    </location>
</feature>
<dbReference type="RefSeq" id="XP_028470274.1">
    <property type="nucleotide sequence ID" value="XM_028609432.1"/>
</dbReference>
<dbReference type="OrthoDB" id="1921208at2759"/>
<dbReference type="InterPro" id="IPR052953">
    <property type="entry name" value="Ser-rich/MCO-related"/>
</dbReference>
<feature type="compositionally biased region" description="Basic and acidic residues" evidence="1">
    <location>
        <begin position="101"/>
        <end position="127"/>
    </location>
</feature>
<dbReference type="EMBL" id="ML119051">
    <property type="protein sequence ID" value="ROT42468.1"/>
    <property type="molecule type" value="Genomic_DNA"/>
</dbReference>
<evidence type="ECO:0008006" key="5">
    <source>
        <dbReference type="Google" id="ProtNLM"/>
    </source>
</evidence>
<gene>
    <name evidence="3" type="ORF">SODALDRAFT_319140</name>
</gene>
<dbReference type="AlphaFoldDB" id="A0A3N2Q736"/>
<dbReference type="SUPFAM" id="SSF49503">
    <property type="entry name" value="Cupredoxins"/>
    <property type="match status" value="1"/>
</dbReference>
<keyword evidence="4" id="KW-1185">Reference proteome</keyword>
<accession>A0A3N2Q736</accession>
<feature type="region of interest" description="Disordered" evidence="1">
    <location>
        <begin position="275"/>
        <end position="332"/>
    </location>
</feature>